<dbReference type="Gene3D" id="3.90.1200.10">
    <property type="match status" value="1"/>
</dbReference>
<evidence type="ECO:0000256" key="9">
    <source>
        <dbReference type="ARBA" id="ARBA00040505"/>
    </source>
</evidence>
<evidence type="ECO:0000256" key="10">
    <source>
        <dbReference type="SAM" id="MobiDB-lite"/>
    </source>
</evidence>
<dbReference type="SUPFAM" id="SSF56112">
    <property type="entry name" value="Protein kinase-like (PK-like)"/>
    <property type="match status" value="1"/>
</dbReference>
<keyword evidence="13" id="KW-1185">Reference proteome</keyword>
<comment type="subcellular location">
    <subcellularLocation>
        <location evidence="1">Cytoplasm</location>
    </subcellularLocation>
</comment>
<sequence length="424" mass="48727">YERKLHQLSNNMTFGWRNSIYGSEYSSTRTASQVQNPKHKSTSTAAGKTVTLAQQQEQGRRQTGEVDWFNMSASPDSSKKGLLQPGQIIRPMIKPSDVPALVLKLFGLTTVSVKELNSYDDKNFHIKVESSKNNQNIEELSPNGYVLKILNSMDSKNEKIVSAQNQMMLFLHSRGFNVPKPQKNIHGTHMIIEEINFPVDEFVENNEIEKQNNQYLVRLLTFIPGKILHQVLYTTDLAYECGVFIAKLDNELMKFQNEDLKSRQFIWMLENTPELSKFMFAVRDEKHNKLIQEILEAWKMNVMPLIPSLEKGMIHGDFNEQNILVNSEPHDSTTFHINGLLDFGDVQHGCYECVAARFAQSLVMGAYSYEQDPGNEYLLVTAAKGWDILANFWKTPKEEIINQWNESIKSYQNRHSVPSMRQLQ</sequence>
<reference evidence="12" key="1">
    <citation type="journal article" date="2021" name="Sci. Adv.">
        <title>The American lobster genome reveals insights on longevity, neural, and immune adaptations.</title>
        <authorList>
            <person name="Polinski J.M."/>
            <person name="Zimin A.V."/>
            <person name="Clark K.F."/>
            <person name="Kohn A.B."/>
            <person name="Sadowski N."/>
            <person name="Timp W."/>
            <person name="Ptitsyn A."/>
            <person name="Khanna P."/>
            <person name="Romanova D.Y."/>
            <person name="Williams P."/>
            <person name="Greenwood S.J."/>
            <person name="Moroz L.L."/>
            <person name="Walt D.R."/>
            <person name="Bodnar A.G."/>
        </authorList>
    </citation>
    <scope>NUCLEOTIDE SEQUENCE</scope>
    <source>
        <strain evidence="12">GMGI-L3</strain>
    </source>
</reference>
<evidence type="ECO:0000256" key="6">
    <source>
        <dbReference type="ARBA" id="ARBA00036820"/>
    </source>
</evidence>
<evidence type="ECO:0000256" key="3">
    <source>
        <dbReference type="ARBA" id="ARBA00022490"/>
    </source>
</evidence>
<evidence type="ECO:0000256" key="1">
    <source>
        <dbReference type="ARBA" id="ARBA00004496"/>
    </source>
</evidence>
<comment type="catalytic activity">
    <reaction evidence="6">
        <text>(5R)-5-hydroxy-L-lysine + GTP = (5R)-5-phosphooxy-L-lysine + GDP + H(+)</text>
        <dbReference type="Rhea" id="RHEA:19049"/>
        <dbReference type="ChEBI" id="CHEBI:15378"/>
        <dbReference type="ChEBI" id="CHEBI:37565"/>
        <dbReference type="ChEBI" id="CHEBI:57882"/>
        <dbReference type="ChEBI" id="CHEBI:58189"/>
        <dbReference type="ChEBI" id="CHEBI:58357"/>
        <dbReference type="EC" id="2.7.1.81"/>
    </reaction>
</comment>
<feature type="domain" description="Aminoglycoside phosphotransferase" evidence="11">
    <location>
        <begin position="145"/>
        <end position="349"/>
    </location>
</feature>
<evidence type="ECO:0000256" key="8">
    <source>
        <dbReference type="ARBA" id="ARBA00038873"/>
    </source>
</evidence>
<dbReference type="InterPro" id="IPR050249">
    <property type="entry name" value="Pseudomonas-type_ThrB"/>
</dbReference>
<dbReference type="PANTHER" id="PTHR21064:SF1">
    <property type="entry name" value="HYDROXYLYSINE KINASE"/>
    <property type="match status" value="1"/>
</dbReference>
<comment type="similarity">
    <text evidence="2">Belongs to the aminoglycoside phosphotransferase family.</text>
</comment>
<dbReference type="InterPro" id="IPR002575">
    <property type="entry name" value="Aminoglycoside_PTrfase"/>
</dbReference>
<evidence type="ECO:0000259" key="11">
    <source>
        <dbReference type="Pfam" id="PF01636"/>
    </source>
</evidence>
<keyword evidence="5 12" id="KW-0418">Kinase</keyword>
<dbReference type="GO" id="GO:0005737">
    <property type="term" value="C:cytoplasm"/>
    <property type="evidence" value="ECO:0007669"/>
    <property type="project" value="UniProtKB-SubCell"/>
</dbReference>
<organism evidence="12 13">
    <name type="scientific">Homarus americanus</name>
    <name type="common">American lobster</name>
    <dbReference type="NCBI Taxonomy" id="6706"/>
    <lineage>
        <taxon>Eukaryota</taxon>
        <taxon>Metazoa</taxon>
        <taxon>Ecdysozoa</taxon>
        <taxon>Arthropoda</taxon>
        <taxon>Crustacea</taxon>
        <taxon>Multicrustacea</taxon>
        <taxon>Malacostraca</taxon>
        <taxon>Eumalacostraca</taxon>
        <taxon>Eucarida</taxon>
        <taxon>Decapoda</taxon>
        <taxon>Pleocyemata</taxon>
        <taxon>Astacidea</taxon>
        <taxon>Nephropoidea</taxon>
        <taxon>Nephropidae</taxon>
        <taxon>Homarus</taxon>
    </lineage>
</organism>
<keyword evidence="3" id="KW-0963">Cytoplasm</keyword>
<dbReference type="GO" id="GO:0047992">
    <property type="term" value="F:hydroxylysine kinase activity"/>
    <property type="evidence" value="ECO:0007669"/>
    <property type="project" value="UniProtKB-EC"/>
</dbReference>
<dbReference type="Gene3D" id="3.30.200.20">
    <property type="entry name" value="Phosphorylase Kinase, domain 1"/>
    <property type="match status" value="1"/>
</dbReference>
<comment type="caution">
    <text evidence="12">The sequence shown here is derived from an EMBL/GenBank/DDBJ whole genome shotgun (WGS) entry which is preliminary data.</text>
</comment>
<comment type="function">
    <text evidence="7">Catalyzes the GTP-dependent phosphorylation of 5-hydroxy-L-lysine.</text>
</comment>
<protein>
    <recommendedName>
        <fullName evidence="9">Hydroxylysine kinase</fullName>
        <ecNumber evidence="8">2.7.1.81</ecNumber>
    </recommendedName>
</protein>
<proteinExistence type="inferred from homology"/>
<gene>
    <name evidence="12" type="primary">HYKK-L</name>
    <name evidence="12" type="ORF">Hamer_G013536</name>
</gene>
<evidence type="ECO:0000256" key="7">
    <source>
        <dbReference type="ARBA" id="ARBA00037368"/>
    </source>
</evidence>
<dbReference type="FunFam" id="3.30.200.20:FF:000549">
    <property type="entry name" value="hydroxylysine kinase"/>
    <property type="match status" value="1"/>
</dbReference>
<feature type="region of interest" description="Disordered" evidence="10">
    <location>
        <begin position="28"/>
        <end position="65"/>
    </location>
</feature>
<dbReference type="Pfam" id="PF01636">
    <property type="entry name" value="APH"/>
    <property type="match status" value="1"/>
</dbReference>
<evidence type="ECO:0000313" key="13">
    <source>
        <dbReference type="Proteomes" id="UP000747542"/>
    </source>
</evidence>
<evidence type="ECO:0000256" key="4">
    <source>
        <dbReference type="ARBA" id="ARBA00022679"/>
    </source>
</evidence>
<dbReference type="Proteomes" id="UP000747542">
    <property type="component" value="Unassembled WGS sequence"/>
</dbReference>
<dbReference type="PANTHER" id="PTHR21064">
    <property type="entry name" value="AMINOGLYCOSIDE PHOSPHOTRANSFERASE DOMAIN-CONTAINING PROTEIN-RELATED"/>
    <property type="match status" value="1"/>
</dbReference>
<keyword evidence="4" id="KW-0808">Transferase</keyword>
<dbReference type="AlphaFoldDB" id="A0A8J5KIM1"/>
<dbReference type="InterPro" id="IPR011009">
    <property type="entry name" value="Kinase-like_dom_sf"/>
</dbReference>
<name>A0A8J5KIM1_HOMAM</name>
<feature type="compositionally biased region" description="Polar residues" evidence="10">
    <location>
        <begin position="28"/>
        <end position="46"/>
    </location>
</feature>
<accession>A0A8J5KIM1</accession>
<evidence type="ECO:0000256" key="2">
    <source>
        <dbReference type="ARBA" id="ARBA00006219"/>
    </source>
</evidence>
<evidence type="ECO:0000256" key="5">
    <source>
        <dbReference type="ARBA" id="ARBA00022777"/>
    </source>
</evidence>
<dbReference type="EC" id="2.7.1.81" evidence="8"/>
<feature type="non-terminal residue" evidence="12">
    <location>
        <position position="424"/>
    </location>
</feature>
<dbReference type="EMBL" id="JAHLQT010013773">
    <property type="protein sequence ID" value="KAG7170710.1"/>
    <property type="molecule type" value="Genomic_DNA"/>
</dbReference>
<evidence type="ECO:0000313" key="12">
    <source>
        <dbReference type="EMBL" id="KAG7170710.1"/>
    </source>
</evidence>